<proteinExistence type="predicted"/>
<evidence type="ECO:0000313" key="3">
    <source>
        <dbReference type="Proteomes" id="UP000324222"/>
    </source>
</evidence>
<sequence>MQDVTDASSNILGVHAFSGTRLQLMNGSLPYLPCTVREYPAEEVGRCLSAKRGTSGTNTWIAFLGDSNVRQKMEALIERFLPSGLTYTYYLNDAQVTRDGFMRLLLYQDHWRPDYFEILGCRSSNEGNLNNILVSSGNSQDGARSTDTHSERNEASHNASKEYVLKHKKDYEIRITLLWVGENINDHDKVLAVSRLEEWAEAEMVPDVLVIGLGKWFMNNFEDELSPYTYLASFTHHLLPLLLRLSRRTRVLQWAQSRLRHYNFDFSVPEAKVTKPNWHIMLLNTPYTYGLPLADGCLKHILR</sequence>
<feature type="compositionally biased region" description="Polar residues" evidence="1">
    <location>
        <begin position="134"/>
        <end position="143"/>
    </location>
</feature>
<protein>
    <submittedName>
        <fullName evidence="2">Uncharacterized protein</fullName>
    </submittedName>
</protein>
<name>A0A5B7CJ21_PORTR</name>
<evidence type="ECO:0000256" key="1">
    <source>
        <dbReference type="SAM" id="MobiDB-lite"/>
    </source>
</evidence>
<accession>A0A5B7CJ21</accession>
<reference evidence="2 3" key="1">
    <citation type="submission" date="2019-05" db="EMBL/GenBank/DDBJ databases">
        <title>Another draft genome of Portunus trituberculatus and its Hox gene families provides insights of decapod evolution.</title>
        <authorList>
            <person name="Jeong J.-H."/>
            <person name="Song I."/>
            <person name="Kim S."/>
            <person name="Choi T."/>
            <person name="Kim D."/>
            <person name="Ryu S."/>
            <person name="Kim W."/>
        </authorList>
    </citation>
    <scope>NUCLEOTIDE SEQUENCE [LARGE SCALE GENOMIC DNA]</scope>
    <source>
        <tissue evidence="2">Muscle</tissue>
    </source>
</reference>
<gene>
    <name evidence="2" type="ORF">E2C01_001880</name>
</gene>
<feature type="region of interest" description="Disordered" evidence="1">
    <location>
        <begin position="134"/>
        <end position="159"/>
    </location>
</feature>
<dbReference type="OrthoDB" id="6352750at2759"/>
<dbReference type="Proteomes" id="UP000324222">
    <property type="component" value="Unassembled WGS sequence"/>
</dbReference>
<comment type="caution">
    <text evidence="2">The sequence shown here is derived from an EMBL/GenBank/DDBJ whole genome shotgun (WGS) entry which is preliminary data.</text>
</comment>
<feature type="compositionally biased region" description="Basic and acidic residues" evidence="1">
    <location>
        <begin position="144"/>
        <end position="159"/>
    </location>
</feature>
<dbReference type="EMBL" id="VSRR010000062">
    <property type="protein sequence ID" value="MPC09275.1"/>
    <property type="molecule type" value="Genomic_DNA"/>
</dbReference>
<organism evidence="2 3">
    <name type="scientific">Portunus trituberculatus</name>
    <name type="common">Swimming crab</name>
    <name type="synonym">Neptunus trituberculatus</name>
    <dbReference type="NCBI Taxonomy" id="210409"/>
    <lineage>
        <taxon>Eukaryota</taxon>
        <taxon>Metazoa</taxon>
        <taxon>Ecdysozoa</taxon>
        <taxon>Arthropoda</taxon>
        <taxon>Crustacea</taxon>
        <taxon>Multicrustacea</taxon>
        <taxon>Malacostraca</taxon>
        <taxon>Eumalacostraca</taxon>
        <taxon>Eucarida</taxon>
        <taxon>Decapoda</taxon>
        <taxon>Pleocyemata</taxon>
        <taxon>Brachyura</taxon>
        <taxon>Eubrachyura</taxon>
        <taxon>Portunoidea</taxon>
        <taxon>Portunidae</taxon>
        <taxon>Portuninae</taxon>
        <taxon>Portunus</taxon>
    </lineage>
</organism>
<dbReference type="AlphaFoldDB" id="A0A5B7CJ21"/>
<keyword evidence="3" id="KW-1185">Reference proteome</keyword>
<evidence type="ECO:0000313" key="2">
    <source>
        <dbReference type="EMBL" id="MPC09275.1"/>
    </source>
</evidence>